<dbReference type="InterPro" id="IPR001227">
    <property type="entry name" value="Ac_transferase_dom_sf"/>
</dbReference>
<feature type="domain" description="Ketosynthase family 3 (KS3)" evidence="11">
    <location>
        <begin position="39"/>
        <end position="463"/>
    </location>
</feature>
<dbReference type="InterPro" id="IPR020807">
    <property type="entry name" value="PKS_DH"/>
</dbReference>
<dbReference type="RefSeq" id="WP_149656046.1">
    <property type="nucleotide sequence ID" value="NZ_VTZN01000204.1"/>
</dbReference>
<dbReference type="Gene3D" id="3.40.47.10">
    <property type="match status" value="1"/>
</dbReference>
<keyword evidence="3" id="KW-0597">Phosphoprotein</keyword>
<dbReference type="InterPro" id="IPR049552">
    <property type="entry name" value="PKS_DH_N"/>
</dbReference>
<feature type="domain" description="Carrier" evidence="10">
    <location>
        <begin position="1250"/>
        <end position="1328"/>
    </location>
</feature>
<dbReference type="InterPro" id="IPR050091">
    <property type="entry name" value="PKS_NRPS_Biosynth_Enz"/>
</dbReference>
<dbReference type="PROSITE" id="PS50075">
    <property type="entry name" value="CARRIER"/>
    <property type="match status" value="1"/>
</dbReference>
<dbReference type="InterPro" id="IPR049551">
    <property type="entry name" value="PKS_DH_C"/>
</dbReference>
<proteinExistence type="predicted"/>
<dbReference type="CDD" id="cd00833">
    <property type="entry name" value="PKS"/>
    <property type="match status" value="1"/>
</dbReference>
<dbReference type="SMART" id="SM00825">
    <property type="entry name" value="PKS_KS"/>
    <property type="match status" value="1"/>
</dbReference>
<organism evidence="13 14">
    <name type="scientific">Mycobacterium simiae</name>
    <name type="common">Mycobacterium habana</name>
    <dbReference type="NCBI Taxonomy" id="1784"/>
    <lineage>
        <taxon>Bacteria</taxon>
        <taxon>Bacillati</taxon>
        <taxon>Actinomycetota</taxon>
        <taxon>Actinomycetes</taxon>
        <taxon>Mycobacteriales</taxon>
        <taxon>Mycobacteriaceae</taxon>
        <taxon>Mycobacterium</taxon>
        <taxon>Mycobacterium simiae complex</taxon>
    </lineage>
</organism>
<dbReference type="Gene3D" id="3.40.366.10">
    <property type="entry name" value="Malonyl-Coenzyme A Acyl Carrier Protein, domain 2"/>
    <property type="match status" value="1"/>
</dbReference>
<dbReference type="Gene3D" id="3.30.70.3290">
    <property type="match status" value="1"/>
</dbReference>
<dbReference type="PROSITE" id="PS52004">
    <property type="entry name" value="KS3_2"/>
    <property type="match status" value="1"/>
</dbReference>
<evidence type="ECO:0000256" key="1">
    <source>
        <dbReference type="ARBA" id="ARBA00005189"/>
    </source>
</evidence>
<dbReference type="InterPro" id="IPR009081">
    <property type="entry name" value="PP-bd_ACP"/>
</dbReference>
<gene>
    <name evidence="13" type="ORF">F0Q45_22635</name>
</gene>
<keyword evidence="14" id="KW-1185">Reference proteome</keyword>
<dbReference type="InterPro" id="IPR032821">
    <property type="entry name" value="PKS_assoc"/>
</dbReference>
<dbReference type="Pfam" id="PF14765">
    <property type="entry name" value="PS-DH"/>
    <property type="match status" value="1"/>
</dbReference>
<evidence type="ECO:0000259" key="12">
    <source>
        <dbReference type="PROSITE" id="PS52019"/>
    </source>
</evidence>
<evidence type="ECO:0000256" key="4">
    <source>
        <dbReference type="ARBA" id="ARBA00022679"/>
    </source>
</evidence>
<dbReference type="InterPro" id="IPR014043">
    <property type="entry name" value="Acyl_transferase_dom"/>
</dbReference>
<protein>
    <submittedName>
        <fullName evidence="13">Acyltransferase domain-containing protein</fullName>
    </submittedName>
</protein>
<dbReference type="Pfam" id="PF16197">
    <property type="entry name" value="KAsynt_C_assoc"/>
    <property type="match status" value="1"/>
</dbReference>
<dbReference type="Pfam" id="PF00550">
    <property type="entry name" value="PP-binding"/>
    <property type="match status" value="1"/>
</dbReference>
<dbReference type="PROSITE" id="PS00606">
    <property type="entry name" value="KS3_1"/>
    <property type="match status" value="1"/>
</dbReference>
<dbReference type="Gene3D" id="3.10.129.110">
    <property type="entry name" value="Polyketide synthase dehydratase"/>
    <property type="match status" value="1"/>
</dbReference>
<feature type="active site" description="Proton donor; for dehydratase activity" evidence="9">
    <location>
        <position position="1140"/>
    </location>
</feature>
<comment type="caution">
    <text evidence="13">The sequence shown here is derived from an EMBL/GenBank/DDBJ whole genome shotgun (WGS) entry which is preliminary data.</text>
</comment>
<comment type="pathway">
    <text evidence="1">Lipid metabolism.</text>
</comment>
<evidence type="ECO:0000313" key="14">
    <source>
        <dbReference type="Proteomes" id="UP000324701"/>
    </source>
</evidence>
<dbReference type="InterPro" id="IPR016036">
    <property type="entry name" value="Malonyl_transacylase_ACP-bd"/>
</dbReference>
<evidence type="ECO:0000256" key="9">
    <source>
        <dbReference type="PROSITE-ProRule" id="PRU01363"/>
    </source>
</evidence>
<dbReference type="SUPFAM" id="SSF55048">
    <property type="entry name" value="Probable ACP-binding domain of malonyl-CoA ACP transacylase"/>
    <property type="match status" value="1"/>
</dbReference>
<dbReference type="Pfam" id="PF00698">
    <property type="entry name" value="Acyl_transf_1"/>
    <property type="match status" value="1"/>
</dbReference>
<evidence type="ECO:0000259" key="10">
    <source>
        <dbReference type="PROSITE" id="PS50075"/>
    </source>
</evidence>
<dbReference type="GO" id="GO:0004312">
    <property type="term" value="F:fatty acid synthase activity"/>
    <property type="evidence" value="ECO:0007669"/>
    <property type="project" value="TreeGrafter"/>
</dbReference>
<dbReference type="Proteomes" id="UP000324701">
    <property type="component" value="Unassembled WGS sequence"/>
</dbReference>
<dbReference type="FunFam" id="3.40.366.10:FF:000002">
    <property type="entry name" value="Probable polyketide synthase 2"/>
    <property type="match status" value="1"/>
</dbReference>
<dbReference type="InterPro" id="IPR014030">
    <property type="entry name" value="Ketoacyl_synth_N"/>
</dbReference>
<evidence type="ECO:0000256" key="5">
    <source>
        <dbReference type="ARBA" id="ARBA00022832"/>
    </source>
</evidence>
<feature type="active site" description="Proton acceptor; for dehydratase activity" evidence="9">
    <location>
        <position position="975"/>
    </location>
</feature>
<dbReference type="InterPro" id="IPR014031">
    <property type="entry name" value="Ketoacyl_synth_C"/>
</dbReference>
<dbReference type="GO" id="GO:0031177">
    <property type="term" value="F:phosphopantetheine binding"/>
    <property type="evidence" value="ECO:0007669"/>
    <property type="project" value="InterPro"/>
</dbReference>
<dbReference type="InterPro" id="IPR036736">
    <property type="entry name" value="ACP-like_sf"/>
</dbReference>
<evidence type="ECO:0000313" key="13">
    <source>
        <dbReference type="EMBL" id="KAA1247239.1"/>
    </source>
</evidence>
<dbReference type="SMART" id="SM01294">
    <property type="entry name" value="PKS_PP_betabranch"/>
    <property type="match status" value="1"/>
</dbReference>
<dbReference type="InterPro" id="IPR049900">
    <property type="entry name" value="PKS_mFAS_DH"/>
</dbReference>
<feature type="domain" description="PKS/mFAS DH" evidence="12">
    <location>
        <begin position="943"/>
        <end position="1215"/>
    </location>
</feature>
<accession>A0A5B1BK44</accession>
<evidence type="ECO:0000259" key="11">
    <source>
        <dbReference type="PROSITE" id="PS52004"/>
    </source>
</evidence>
<dbReference type="PROSITE" id="PS52019">
    <property type="entry name" value="PKS_MFAS_DH"/>
    <property type="match status" value="1"/>
</dbReference>
<sequence>MNHSVVTTKLEQATEALRTALVQVDRLKQENRSLVTALTEPIAVVGMACRYPGGINSPDDLWDIVSQGRDVISAFPTDRGWDVEGLYHPDPDNAGTSYTRWGGFMQDAASFDAHFFGIPPREALAMAPQQRLLLETAWETFESAGIDPQSLHGSQTGVFAGAMRSEYAIERGGPDVVGYLATGMSASAASGRLAYTFGLKGPAATLDTACSSSLVAIHQACQALRLDECSMALAGGVTVIAGPSTFIEFSSQRGLSVDGRCKSFAAAADGTGFAEGVGLVLLERLSDARRHGHQVLAVIRGSAVNQDGASNGFTAPNGPSQEEVIRAALANAGLNTGDVDVVEAHGTGTVLGDPIEAQAILATYGQNRDAGRPVWLGSIKSNMGHTQAAAGVAGVIKMIQAMRHDMLPATLHVEAPTPYVDWTTGHVRLLTQAQPWQPGERVRRAAVSSFGISGTNAHLIVEEAPIPEQANVSRSNNGAVIGESAAVPWVISAKTESALKAQAKRMIAHLADHPQLDIAHVGWSLATGRAGLQHRAAMVGTTRVELTTALTALANGQPAPGLVTGRALDGEVVFVFGGQGGQWPAMAAGLLDSSPVFAAQINACAVALAPYVDWSLDDVLRGGVPESALTRVDVVQPALFAVTVSLAALWRECGVSPTMVVGHSQGEIAAAYVAGALSLPDAAQVVALRSRAIAELAGTGGMASIGLPGEQVDARLRRWDDRISIAALNSPTSAVISGQSTALDEFVAACAAEGIFARRIAVDYASHSAHVQALESRLIAELATISPRAGDIPFFSTVTGTQLDTIALDGAYWYRNLREPVQFALATQRLLEQGCRTFIEMGPHPMLGMSIQETVAAYAESATTVAVLGSLRRDEGDMRRFVTALGEAHVHGVPVNWTAVLAARHPQRVALPTYAFERQRYWLDPAPLSMGRAMNTALAGPRHALLRDVVHRSEAGALALTGSLSVQTHPWLADHVVDGMVLFPGAGFVELVMSAGAEVNCGLIDELIMRAPLVLPADAEVQFYVAVEADGASSRRPVSVYSRVGQDDSGWLLHAEGWLIPDGQLEDVADLSVWPPEDAEEVSTADVYERFARRGYAYGPAFRGLTAAWRRGDEIFAELRLPESVGAEVAEFVMHPTLLDAALQAVMLAADGGQKALPFAWEGVALHTAGAATARARIIPVGPNALSLQLADSTGAPVLSVRSMAIRTVSDGQLEAVISGQTRGPLPAGNPAAQPKSDLIRRLQNLPGDQQRTLLLDLVRSHTAAVLGYADTAAIDSTSAFQDLGLDSARAIELRNRLKSATELALPTTLIFDYPNPAAVAAYLRSAIDGTAASTPSLTVAAP</sequence>
<feature type="region of interest" description="C-terminal hotdog fold" evidence="9">
    <location>
        <begin position="1079"/>
        <end position="1215"/>
    </location>
</feature>
<dbReference type="InterPro" id="IPR020841">
    <property type="entry name" value="PKS_Beta-ketoAc_synthase_dom"/>
</dbReference>
<evidence type="ECO:0000256" key="7">
    <source>
        <dbReference type="ARBA" id="ARBA00023268"/>
    </source>
</evidence>
<dbReference type="InterPro" id="IPR016039">
    <property type="entry name" value="Thiolase-like"/>
</dbReference>
<dbReference type="FunFam" id="3.40.47.10:FF:000019">
    <property type="entry name" value="Polyketide synthase type I"/>
    <property type="match status" value="1"/>
</dbReference>
<dbReference type="InterPro" id="IPR042104">
    <property type="entry name" value="PKS_dehydratase_sf"/>
</dbReference>
<dbReference type="SUPFAM" id="SSF47336">
    <property type="entry name" value="ACP-like"/>
    <property type="match status" value="1"/>
</dbReference>
<dbReference type="OrthoDB" id="4516163at2"/>
<dbReference type="SMART" id="SM00826">
    <property type="entry name" value="PKS_DH"/>
    <property type="match status" value="1"/>
</dbReference>
<keyword evidence="5" id="KW-0276">Fatty acid metabolism</keyword>
<dbReference type="Pfam" id="PF02801">
    <property type="entry name" value="Ketoacyl-synt_C"/>
    <property type="match status" value="1"/>
</dbReference>
<keyword evidence="8 13" id="KW-0012">Acyltransferase</keyword>
<evidence type="ECO:0000256" key="8">
    <source>
        <dbReference type="ARBA" id="ARBA00023315"/>
    </source>
</evidence>
<keyword evidence="2" id="KW-0596">Phosphopantetheine</keyword>
<dbReference type="Pfam" id="PF21089">
    <property type="entry name" value="PKS_DH_N"/>
    <property type="match status" value="1"/>
</dbReference>
<dbReference type="GO" id="GO:0006633">
    <property type="term" value="P:fatty acid biosynthetic process"/>
    <property type="evidence" value="ECO:0007669"/>
    <property type="project" value="InterPro"/>
</dbReference>
<dbReference type="InterPro" id="IPR020806">
    <property type="entry name" value="PKS_PP-bd"/>
</dbReference>
<feature type="region of interest" description="N-terminal hotdog fold" evidence="9">
    <location>
        <begin position="943"/>
        <end position="1066"/>
    </location>
</feature>
<dbReference type="SUPFAM" id="SSF52151">
    <property type="entry name" value="FabD/lysophospholipase-like"/>
    <property type="match status" value="1"/>
</dbReference>
<evidence type="ECO:0000256" key="3">
    <source>
        <dbReference type="ARBA" id="ARBA00022553"/>
    </source>
</evidence>
<name>A0A5B1BK44_MYCSI</name>
<dbReference type="SUPFAM" id="SSF53901">
    <property type="entry name" value="Thiolase-like"/>
    <property type="match status" value="1"/>
</dbReference>
<reference evidence="13 14" key="1">
    <citation type="submission" date="2019-09" db="EMBL/GenBank/DDBJ databases">
        <title>Report of infection by Mycobacterium simiae a patient suffering from pulmonary tuberculosis.</title>
        <authorList>
            <person name="Mohanty P.S."/>
            <person name="Bansal A.K."/>
            <person name="Singh H."/>
            <person name="Sharma S."/>
            <person name="Patil S.A."/>
            <person name="Upadhaya P."/>
            <person name="Singh P.K."/>
            <person name="Kumar D."/>
            <person name="Kumar S."/>
            <person name="Singh R.K."/>
            <person name="Chaudhary B."/>
        </authorList>
    </citation>
    <scope>NUCLEOTIDE SEQUENCE [LARGE SCALE GENOMIC DNA]</scope>
    <source>
        <strain evidence="13 14">JAL-560-SIM</strain>
    </source>
</reference>
<dbReference type="EMBL" id="VTZN01000204">
    <property type="protein sequence ID" value="KAA1247239.1"/>
    <property type="molecule type" value="Genomic_DNA"/>
</dbReference>
<keyword evidence="6" id="KW-0443">Lipid metabolism</keyword>
<dbReference type="InterPro" id="IPR018201">
    <property type="entry name" value="Ketoacyl_synth_AS"/>
</dbReference>
<keyword evidence="7" id="KW-0511">Multifunctional enzyme</keyword>
<dbReference type="GO" id="GO:0004315">
    <property type="term" value="F:3-oxoacyl-[acyl-carrier-protein] synthase activity"/>
    <property type="evidence" value="ECO:0007669"/>
    <property type="project" value="InterPro"/>
</dbReference>
<dbReference type="Gene3D" id="1.10.1200.10">
    <property type="entry name" value="ACP-like"/>
    <property type="match status" value="1"/>
</dbReference>
<dbReference type="PANTHER" id="PTHR43775:SF51">
    <property type="entry name" value="INACTIVE PHENOLPHTHIOCEROL SYNTHESIS POLYKETIDE SYNTHASE TYPE I PKS1-RELATED"/>
    <property type="match status" value="1"/>
</dbReference>
<dbReference type="SMART" id="SM00827">
    <property type="entry name" value="PKS_AT"/>
    <property type="match status" value="1"/>
</dbReference>
<keyword evidence="4 13" id="KW-0808">Transferase</keyword>
<dbReference type="Pfam" id="PF00109">
    <property type="entry name" value="ketoacyl-synt"/>
    <property type="match status" value="1"/>
</dbReference>
<evidence type="ECO:0000256" key="6">
    <source>
        <dbReference type="ARBA" id="ARBA00023098"/>
    </source>
</evidence>
<evidence type="ECO:0000256" key="2">
    <source>
        <dbReference type="ARBA" id="ARBA00022450"/>
    </source>
</evidence>
<dbReference type="FunFam" id="1.10.1200.10:FF:000007">
    <property type="entry name" value="Probable polyketide synthase pks17"/>
    <property type="match status" value="1"/>
</dbReference>
<dbReference type="PANTHER" id="PTHR43775">
    <property type="entry name" value="FATTY ACID SYNTHASE"/>
    <property type="match status" value="1"/>
</dbReference>
<dbReference type="SMART" id="SM00823">
    <property type="entry name" value="PKS_PP"/>
    <property type="match status" value="1"/>
</dbReference>
<dbReference type="InterPro" id="IPR016035">
    <property type="entry name" value="Acyl_Trfase/lysoPLipase"/>
</dbReference>
<feature type="non-terminal residue" evidence="13">
    <location>
        <position position="1343"/>
    </location>
</feature>